<dbReference type="InterPro" id="IPR045275">
    <property type="entry name" value="MscS_archaea/bacteria_type"/>
</dbReference>
<evidence type="ECO:0000313" key="10">
    <source>
        <dbReference type="EMBL" id="NDW20852.1"/>
    </source>
</evidence>
<evidence type="ECO:0000256" key="3">
    <source>
        <dbReference type="ARBA" id="ARBA00022475"/>
    </source>
</evidence>
<dbReference type="SUPFAM" id="SSF82861">
    <property type="entry name" value="Mechanosensitive channel protein MscS (YggB), transmembrane region"/>
    <property type="match status" value="1"/>
</dbReference>
<feature type="transmembrane region" description="Helical" evidence="7">
    <location>
        <begin position="53"/>
        <end position="74"/>
    </location>
</feature>
<evidence type="ECO:0000256" key="1">
    <source>
        <dbReference type="ARBA" id="ARBA00004651"/>
    </source>
</evidence>
<proteinExistence type="inferred from homology"/>
<keyword evidence="7" id="KW-0407">Ion channel</keyword>
<dbReference type="GO" id="GO:0008381">
    <property type="term" value="F:mechanosensitive monoatomic ion channel activity"/>
    <property type="evidence" value="ECO:0007669"/>
    <property type="project" value="InterPro"/>
</dbReference>
<evidence type="ECO:0000259" key="9">
    <source>
        <dbReference type="Pfam" id="PF21082"/>
    </source>
</evidence>
<dbReference type="PANTHER" id="PTHR30221">
    <property type="entry name" value="SMALL-CONDUCTANCE MECHANOSENSITIVE CHANNEL"/>
    <property type="match status" value="1"/>
</dbReference>
<keyword evidence="4 7" id="KW-0812">Transmembrane</keyword>
<keyword evidence="3" id="KW-1003">Cell membrane</keyword>
<comment type="subcellular location">
    <subcellularLocation>
        <location evidence="7">Cell inner membrane</location>
        <topology evidence="7">Multi-pass membrane protein</topology>
    </subcellularLocation>
    <subcellularLocation>
        <location evidence="1">Cell membrane</location>
        <topology evidence="1">Multi-pass membrane protein</topology>
    </subcellularLocation>
</comment>
<dbReference type="InterPro" id="IPR010920">
    <property type="entry name" value="LSM_dom_sf"/>
</dbReference>
<dbReference type="PANTHER" id="PTHR30221:SF1">
    <property type="entry name" value="SMALL-CONDUCTANCE MECHANOSENSITIVE CHANNEL"/>
    <property type="match status" value="1"/>
</dbReference>
<reference evidence="10 11" key="1">
    <citation type="submission" date="2020-01" db="EMBL/GenBank/DDBJ databases">
        <title>Genomes of bacteria type strains.</title>
        <authorList>
            <person name="Chen J."/>
            <person name="Zhu S."/>
            <person name="Yang J."/>
        </authorList>
    </citation>
    <scope>NUCLEOTIDE SEQUENCE [LARGE SCALE GENOMIC DNA]</scope>
    <source>
        <strain evidence="10 11">LMG 22958</strain>
    </source>
</reference>
<dbReference type="EMBL" id="JAAAWP010000002">
    <property type="protein sequence ID" value="NDW20852.1"/>
    <property type="molecule type" value="Genomic_DNA"/>
</dbReference>
<dbReference type="Gene3D" id="3.30.70.100">
    <property type="match status" value="1"/>
</dbReference>
<comment type="caution">
    <text evidence="7">Lacks conserved residue(s) required for the propagation of feature annotation.</text>
</comment>
<gene>
    <name evidence="10" type="ORF">GTW09_04880</name>
</gene>
<dbReference type="Pfam" id="PF21082">
    <property type="entry name" value="MS_channel_3rd"/>
    <property type="match status" value="1"/>
</dbReference>
<feature type="transmembrane region" description="Helical" evidence="7">
    <location>
        <begin position="12"/>
        <end position="33"/>
    </location>
</feature>
<dbReference type="GO" id="GO:0005886">
    <property type="term" value="C:plasma membrane"/>
    <property type="evidence" value="ECO:0007669"/>
    <property type="project" value="UniProtKB-SubCell"/>
</dbReference>
<dbReference type="AlphaFoldDB" id="A0A6L9MRU9"/>
<evidence type="ECO:0000256" key="2">
    <source>
        <dbReference type="ARBA" id="ARBA00008017"/>
    </source>
</evidence>
<comment type="subunit">
    <text evidence="7">Homoheptamer.</text>
</comment>
<keyword evidence="7" id="KW-0406">Ion transport</keyword>
<feature type="domain" description="Mechanosensitive ion channel MscS C-terminal" evidence="9">
    <location>
        <begin position="170"/>
        <end position="253"/>
    </location>
</feature>
<comment type="caution">
    <text evidence="10">The sequence shown here is derived from an EMBL/GenBank/DDBJ whole genome shotgun (WGS) entry which is preliminary data.</text>
</comment>
<dbReference type="InterPro" id="IPR011066">
    <property type="entry name" value="MscS_channel_C_sf"/>
</dbReference>
<evidence type="ECO:0000313" key="11">
    <source>
        <dbReference type="Proteomes" id="UP000478837"/>
    </source>
</evidence>
<dbReference type="InterPro" id="IPR011014">
    <property type="entry name" value="MscS_channel_TM-2"/>
</dbReference>
<dbReference type="Proteomes" id="UP000478837">
    <property type="component" value="Unassembled WGS sequence"/>
</dbReference>
<feature type="transmembrane region" description="Helical" evidence="7">
    <location>
        <begin position="80"/>
        <end position="109"/>
    </location>
</feature>
<keyword evidence="6 7" id="KW-0472">Membrane</keyword>
<comment type="similarity">
    <text evidence="2 7">Belongs to the MscS (TC 1.A.23) family.</text>
</comment>
<evidence type="ECO:0000256" key="5">
    <source>
        <dbReference type="ARBA" id="ARBA00022989"/>
    </source>
</evidence>
<sequence>MWVGFIELLPLLAIAFIVLLITWGMSATLTSLLNRSLKNSKIRRSLHELFVSLIKVTVWTVGVLVAVTIIFPSLTPAKLLTVLGLGSVAVGLAFKDIFENFFAGILIMLRKPMRIGDFVECENISGRVEKITVRETYLRKTDDQLVIVPNSFLFKQPVHVLTDLSFRRFDIVVGVAYGEDVDKARSVIVSALEDIQEINHQRGIEVYAREFNSSSLDFTVRWWASSRPIDMHKSRDLVVSAIKRALDSAGIEIPFPYRTLTFKEPLTLANHNHNQNEPES</sequence>
<keyword evidence="7" id="KW-0813">Transport</keyword>
<dbReference type="Pfam" id="PF00924">
    <property type="entry name" value="MS_channel_2nd"/>
    <property type="match status" value="1"/>
</dbReference>
<keyword evidence="7" id="KW-0997">Cell inner membrane</keyword>
<dbReference type="SUPFAM" id="SSF50182">
    <property type="entry name" value="Sm-like ribonucleoproteins"/>
    <property type="match status" value="1"/>
</dbReference>
<evidence type="ECO:0000256" key="4">
    <source>
        <dbReference type="ARBA" id="ARBA00022692"/>
    </source>
</evidence>
<dbReference type="InterPro" id="IPR049278">
    <property type="entry name" value="MS_channel_C"/>
</dbReference>
<evidence type="ECO:0000256" key="7">
    <source>
        <dbReference type="RuleBase" id="RU369025"/>
    </source>
</evidence>
<dbReference type="InterPro" id="IPR023408">
    <property type="entry name" value="MscS_beta-dom_sf"/>
</dbReference>
<dbReference type="Gene3D" id="1.10.287.1260">
    <property type="match status" value="1"/>
</dbReference>
<keyword evidence="5 7" id="KW-1133">Transmembrane helix</keyword>
<evidence type="ECO:0000259" key="8">
    <source>
        <dbReference type="Pfam" id="PF00924"/>
    </source>
</evidence>
<dbReference type="InterPro" id="IPR006685">
    <property type="entry name" value="MscS_channel_2nd"/>
</dbReference>
<protein>
    <recommendedName>
        <fullName evidence="7">Small-conductance mechanosensitive channel</fullName>
    </recommendedName>
</protein>
<organism evidence="10 11">
    <name type="scientific">Alteromonas hispanica</name>
    <dbReference type="NCBI Taxonomy" id="315421"/>
    <lineage>
        <taxon>Bacteria</taxon>
        <taxon>Pseudomonadati</taxon>
        <taxon>Pseudomonadota</taxon>
        <taxon>Gammaproteobacteria</taxon>
        <taxon>Alteromonadales</taxon>
        <taxon>Alteromonadaceae</taxon>
        <taxon>Alteromonas/Salinimonas group</taxon>
        <taxon>Alteromonas</taxon>
    </lineage>
</organism>
<comment type="function">
    <text evidence="7">Mechanosensitive channel that participates in the regulation of osmotic pressure changes within the cell, opening in response to stretch forces in the membrane lipid bilayer, without the need for other proteins. Contributes to normal resistance to hypoosmotic shock. Forms an ion channel of 1.0 nanosiemens conductance with a slight preference for anions.</text>
</comment>
<dbReference type="SUPFAM" id="SSF82689">
    <property type="entry name" value="Mechanosensitive channel protein MscS (YggB), C-terminal domain"/>
    <property type="match status" value="1"/>
</dbReference>
<evidence type="ECO:0000256" key="6">
    <source>
        <dbReference type="ARBA" id="ARBA00023136"/>
    </source>
</evidence>
<dbReference type="Gene3D" id="2.30.30.60">
    <property type="match status" value="1"/>
</dbReference>
<name>A0A6L9MRU9_9ALTE</name>
<accession>A0A6L9MRU9</accession>
<feature type="domain" description="Mechanosensitive ion channel MscS" evidence="8">
    <location>
        <begin position="96"/>
        <end position="159"/>
    </location>
</feature>
<keyword evidence="11" id="KW-1185">Reference proteome</keyword>